<dbReference type="AlphaFoldDB" id="A0A0D9Y1F9"/>
<reference evidence="2" key="2">
    <citation type="submission" date="2013-12" db="EMBL/GenBank/DDBJ databases">
        <authorList>
            <person name="Yu Y."/>
            <person name="Lee S."/>
            <person name="de Baynast K."/>
            <person name="Wissotski M."/>
            <person name="Liu L."/>
            <person name="Talag J."/>
            <person name="Goicoechea J."/>
            <person name="Angelova A."/>
            <person name="Jetty R."/>
            <person name="Kudrna D."/>
            <person name="Golser W."/>
            <person name="Rivera L."/>
            <person name="Zhang J."/>
            <person name="Wing R."/>
        </authorList>
    </citation>
    <scope>NUCLEOTIDE SEQUENCE</scope>
</reference>
<sequence>MDMLPHLSGQPGNEIVGSEAVVDVAIVWKTMSMRRNDAACMVAELEVLPSFLHTGVVLDNTYYVFSYLTQWSLAHIAAGGVDAGCRRLAGERRVWPLGDEAAGLAVAAPSLVNAKIA</sequence>
<proteinExistence type="predicted"/>
<keyword evidence="2" id="KW-1185">Reference proteome</keyword>
<name>A0A0D9Y1F9_9ORYZ</name>
<organism evidence="1 2">
    <name type="scientific">Leersia perrieri</name>
    <dbReference type="NCBI Taxonomy" id="77586"/>
    <lineage>
        <taxon>Eukaryota</taxon>
        <taxon>Viridiplantae</taxon>
        <taxon>Streptophyta</taxon>
        <taxon>Embryophyta</taxon>
        <taxon>Tracheophyta</taxon>
        <taxon>Spermatophyta</taxon>
        <taxon>Magnoliopsida</taxon>
        <taxon>Liliopsida</taxon>
        <taxon>Poales</taxon>
        <taxon>Poaceae</taxon>
        <taxon>BOP clade</taxon>
        <taxon>Oryzoideae</taxon>
        <taxon>Oryzeae</taxon>
        <taxon>Oryzinae</taxon>
        <taxon>Leersia</taxon>
    </lineage>
</organism>
<dbReference type="EnsemblPlants" id="LPERR12G15830.5">
    <property type="protein sequence ID" value="LPERR12G15830.5"/>
    <property type="gene ID" value="LPERR12G15830"/>
</dbReference>
<dbReference type="HOGENOM" id="CLU_2088313_0_0_1"/>
<reference evidence="1 2" key="1">
    <citation type="submission" date="2012-08" db="EMBL/GenBank/DDBJ databases">
        <title>Oryza genome evolution.</title>
        <authorList>
            <person name="Wing R.A."/>
        </authorList>
    </citation>
    <scope>NUCLEOTIDE SEQUENCE</scope>
</reference>
<evidence type="ECO:0000313" key="1">
    <source>
        <dbReference type="EnsemblPlants" id="LPERR12G15830.5"/>
    </source>
</evidence>
<accession>A0A0D9Y1F9</accession>
<reference evidence="1" key="3">
    <citation type="submission" date="2015-04" db="UniProtKB">
        <authorList>
            <consortium name="EnsemblPlants"/>
        </authorList>
    </citation>
    <scope>IDENTIFICATION</scope>
</reference>
<evidence type="ECO:0000313" key="2">
    <source>
        <dbReference type="Proteomes" id="UP000032180"/>
    </source>
</evidence>
<dbReference type="Proteomes" id="UP000032180">
    <property type="component" value="Chromosome 12"/>
</dbReference>
<protein>
    <submittedName>
        <fullName evidence="1">Uncharacterized protein</fullName>
    </submittedName>
</protein>
<dbReference type="Gramene" id="LPERR12G15830.5">
    <property type="protein sequence ID" value="LPERR12G15830.5"/>
    <property type="gene ID" value="LPERR12G15830"/>
</dbReference>